<dbReference type="AlphaFoldDB" id="A0A364NHG3"/>
<evidence type="ECO:0000256" key="8">
    <source>
        <dbReference type="ARBA" id="ARBA00022927"/>
    </source>
</evidence>
<dbReference type="GO" id="GO:0015031">
    <property type="term" value="P:protein transport"/>
    <property type="evidence" value="ECO:0007669"/>
    <property type="project" value="UniProtKB-KW"/>
</dbReference>
<dbReference type="GO" id="GO:0005886">
    <property type="term" value="C:plasma membrane"/>
    <property type="evidence" value="ECO:0007669"/>
    <property type="project" value="UniProtKB-SubCell"/>
</dbReference>
<comment type="subcellular location">
    <subcellularLocation>
        <location evidence="1">Cell membrane</location>
        <topology evidence="1">Peripheral membrane protein</topology>
        <orientation evidence="1">Cytoplasmic side</orientation>
    </subcellularLocation>
</comment>
<comment type="caution">
    <text evidence="17">The sequence shown here is derived from an EMBL/GenBank/DDBJ whole genome shotgun (WGS) entry which is preliminary data.</text>
</comment>
<evidence type="ECO:0000256" key="1">
    <source>
        <dbReference type="ARBA" id="ARBA00004413"/>
    </source>
</evidence>
<dbReference type="GO" id="GO:0006614">
    <property type="term" value="P:SRP-dependent cotranslational protein targeting to membrane"/>
    <property type="evidence" value="ECO:0007669"/>
    <property type="project" value="UniProtKB-UniRule"/>
</dbReference>
<evidence type="ECO:0000256" key="6">
    <source>
        <dbReference type="ARBA" id="ARBA00022741"/>
    </source>
</evidence>
<dbReference type="SMART" id="SM00382">
    <property type="entry name" value="AAA"/>
    <property type="match status" value="1"/>
</dbReference>
<dbReference type="PANTHER" id="PTHR43134">
    <property type="entry name" value="SIGNAL RECOGNITION PARTICLE RECEPTOR SUBUNIT ALPHA"/>
    <property type="match status" value="1"/>
</dbReference>
<feature type="region of interest" description="Disordered" evidence="14">
    <location>
        <begin position="134"/>
        <end position="166"/>
    </location>
</feature>
<keyword evidence="17" id="KW-0969">Cilium</keyword>
<sequence>MKVKRIFAPDMRQAMRRVREEIGADAVIISNHRVAGGVEVVAAREEDYEQAQAEMLRSKSKAPKEEVVVAPRAQSRRSDPDLAEELKRVERKISEARRVAEQPIPVLDHTQNKQIDDEDDEDLRFILSSLKTQDDARSRAVPKDSFASSDWSDVPQPAAKSVRQPPQEDDLIRVMQQEIHQLRSMMQEQIGRIQEPPVRPKPASYQHPASVIRVTESRFQQMGLSARLIQQLVSSIESELSEEDAWRNALGRFADAIPVIGEEFIERGGMIAFVGATGVGKTTTIGKLAARYVLQHGSSSLALVTTDCFRIAAHEQLKTFGRILDVPVRVVDENHSLEEVLLSLRGKRLVLIDTAGMNTRDLMGKTQMDMFSSVSMRIKKLLVFSCSSQRQLLRSTYDIYKELNLNACVLTKMDESGSVGEALSLVVEKQLPIAYVTDGQKIPDDLIVAQRRDLVSRAVVVSQRHSSDDESQPVFRAG</sequence>
<keyword evidence="9" id="KW-0342">GTP-binding</keyword>
<dbReference type="InterPro" id="IPR000897">
    <property type="entry name" value="SRP54_GTPase_dom"/>
</dbReference>
<evidence type="ECO:0000256" key="10">
    <source>
        <dbReference type="ARBA" id="ARBA00023136"/>
    </source>
</evidence>
<dbReference type="GO" id="GO:0003924">
    <property type="term" value="F:GTPase activity"/>
    <property type="evidence" value="ECO:0007669"/>
    <property type="project" value="UniProtKB-UniRule"/>
</dbReference>
<accession>A0A364NHG3</accession>
<dbReference type="Pfam" id="PF00448">
    <property type="entry name" value="SRP54"/>
    <property type="match status" value="1"/>
</dbReference>
<evidence type="ECO:0000256" key="13">
    <source>
        <dbReference type="NCBIfam" id="TIGR03499"/>
    </source>
</evidence>
<evidence type="ECO:0000259" key="16">
    <source>
        <dbReference type="SMART" id="SM00962"/>
    </source>
</evidence>
<dbReference type="CDD" id="cd17873">
    <property type="entry name" value="FlhF"/>
    <property type="match status" value="1"/>
</dbReference>
<keyword evidence="18" id="KW-1185">Reference proteome</keyword>
<evidence type="ECO:0000256" key="11">
    <source>
        <dbReference type="ARBA" id="ARBA00023225"/>
    </source>
</evidence>
<evidence type="ECO:0000256" key="7">
    <source>
        <dbReference type="ARBA" id="ARBA00022795"/>
    </source>
</evidence>
<dbReference type="InterPro" id="IPR027417">
    <property type="entry name" value="P-loop_NTPase"/>
</dbReference>
<feature type="region of interest" description="Disordered" evidence="14">
    <location>
        <begin position="57"/>
        <end position="82"/>
    </location>
</feature>
<dbReference type="GO" id="GO:0005047">
    <property type="term" value="F:signal recognition particle binding"/>
    <property type="evidence" value="ECO:0007669"/>
    <property type="project" value="TreeGrafter"/>
</dbReference>
<evidence type="ECO:0000313" key="17">
    <source>
        <dbReference type="EMBL" id="RAU16559.1"/>
    </source>
</evidence>
<dbReference type="GO" id="GO:0044781">
    <property type="term" value="P:bacterial-type flagellum organization"/>
    <property type="evidence" value="ECO:0007669"/>
    <property type="project" value="UniProtKB-UniRule"/>
</dbReference>
<evidence type="ECO:0000256" key="14">
    <source>
        <dbReference type="SAM" id="MobiDB-lite"/>
    </source>
</evidence>
<dbReference type="GO" id="GO:0005525">
    <property type="term" value="F:GTP binding"/>
    <property type="evidence" value="ECO:0007669"/>
    <property type="project" value="UniProtKB-UniRule"/>
</dbReference>
<keyword evidence="11" id="KW-1006">Bacterial flagellum protein export</keyword>
<gene>
    <name evidence="17" type="primary">flhF</name>
    <name evidence="17" type="ORF">DN062_17480</name>
</gene>
<protein>
    <recommendedName>
        <fullName evidence="3 13">Flagellar biosynthesis protein FlhF</fullName>
    </recommendedName>
</protein>
<keyword evidence="7" id="KW-1005">Bacterial flagellum biogenesis</keyword>
<evidence type="ECO:0000313" key="18">
    <source>
        <dbReference type="Proteomes" id="UP000250744"/>
    </source>
</evidence>
<dbReference type="PANTHER" id="PTHR43134:SF3">
    <property type="entry name" value="FLAGELLAR BIOSYNTHESIS PROTEIN FLHF"/>
    <property type="match status" value="1"/>
</dbReference>
<dbReference type="FunFam" id="3.40.50.300:FF:000695">
    <property type="entry name" value="Flagellar biosynthesis regulator FlhF"/>
    <property type="match status" value="1"/>
</dbReference>
<evidence type="ECO:0000256" key="2">
    <source>
        <dbReference type="ARBA" id="ARBA00008531"/>
    </source>
</evidence>
<feature type="domain" description="SRP54-type proteins GTP-binding" evidence="16">
    <location>
        <begin position="268"/>
        <end position="460"/>
    </location>
</feature>
<keyword evidence="17" id="KW-0282">Flagellum</keyword>
<keyword evidence="4" id="KW-0813">Transport</keyword>
<dbReference type="Gene3D" id="3.40.50.300">
    <property type="entry name" value="P-loop containing nucleotide triphosphate hydrolases"/>
    <property type="match status" value="1"/>
</dbReference>
<keyword evidence="8" id="KW-0653">Protein transport</keyword>
<dbReference type="Gene3D" id="1.20.120.1380">
    <property type="entry name" value="Flagellar FlhF biosynthesis protein, N domain"/>
    <property type="match status" value="1"/>
</dbReference>
<dbReference type="OrthoDB" id="9778554at2"/>
<keyword evidence="17" id="KW-0966">Cell projection</keyword>
<proteinExistence type="inferred from homology"/>
<keyword evidence="5" id="KW-1003">Cell membrane</keyword>
<dbReference type="SMART" id="SM00962">
    <property type="entry name" value="SRP54"/>
    <property type="match status" value="1"/>
</dbReference>
<name>A0A364NHG3_9GAMM</name>
<dbReference type="NCBIfam" id="TIGR03499">
    <property type="entry name" value="FlhF"/>
    <property type="match status" value="1"/>
</dbReference>
<dbReference type="RefSeq" id="WP_112160585.1">
    <property type="nucleotide sequence ID" value="NZ_QKRX01000021.1"/>
</dbReference>
<organism evidence="17 18">
    <name type="scientific">Nitrincola tibetensis</name>
    <dbReference type="NCBI Taxonomy" id="2219697"/>
    <lineage>
        <taxon>Bacteria</taxon>
        <taxon>Pseudomonadati</taxon>
        <taxon>Pseudomonadota</taxon>
        <taxon>Gammaproteobacteria</taxon>
        <taxon>Oceanospirillales</taxon>
        <taxon>Oceanospirillaceae</taxon>
        <taxon>Nitrincola</taxon>
    </lineage>
</organism>
<comment type="function">
    <text evidence="12">Necessary for flagellar biosynthesis. May be involved in translocation of the flagellum.</text>
</comment>
<dbReference type="InterPro" id="IPR020006">
    <property type="entry name" value="FlhF"/>
</dbReference>
<evidence type="ECO:0000256" key="3">
    <source>
        <dbReference type="ARBA" id="ARBA00014919"/>
    </source>
</evidence>
<evidence type="ECO:0000256" key="5">
    <source>
        <dbReference type="ARBA" id="ARBA00022475"/>
    </source>
</evidence>
<evidence type="ECO:0000259" key="15">
    <source>
        <dbReference type="SMART" id="SM00382"/>
    </source>
</evidence>
<feature type="domain" description="AAA+ ATPase" evidence="15">
    <location>
        <begin position="267"/>
        <end position="437"/>
    </location>
</feature>
<dbReference type="InterPro" id="IPR003593">
    <property type="entry name" value="AAA+_ATPase"/>
</dbReference>
<dbReference type="InterPro" id="IPR047040">
    <property type="entry name" value="FlhF__GTPase_dom"/>
</dbReference>
<reference evidence="17 18" key="1">
    <citation type="submission" date="2018-06" db="EMBL/GenBank/DDBJ databases">
        <title>Nitrincola tibetense sp. nov., isolated from Lake XuguoCo on Tibetan Plateau.</title>
        <authorList>
            <person name="Xing P."/>
        </authorList>
    </citation>
    <scope>NUCLEOTIDE SEQUENCE [LARGE SCALE GENOMIC DNA]</scope>
    <source>
        <strain evidence="18">xg18</strain>
    </source>
</reference>
<dbReference type="Proteomes" id="UP000250744">
    <property type="component" value="Unassembled WGS sequence"/>
</dbReference>
<dbReference type="EMBL" id="QKRX01000021">
    <property type="protein sequence ID" value="RAU16559.1"/>
    <property type="molecule type" value="Genomic_DNA"/>
</dbReference>
<keyword evidence="10" id="KW-0472">Membrane</keyword>
<evidence type="ECO:0000256" key="9">
    <source>
        <dbReference type="ARBA" id="ARBA00023134"/>
    </source>
</evidence>
<evidence type="ECO:0000256" key="4">
    <source>
        <dbReference type="ARBA" id="ARBA00022448"/>
    </source>
</evidence>
<comment type="similarity">
    <text evidence="2">Belongs to the GTP-binding SRP family.</text>
</comment>
<evidence type="ECO:0000256" key="12">
    <source>
        <dbReference type="ARBA" id="ARBA00025337"/>
    </source>
</evidence>
<keyword evidence="6" id="KW-0547">Nucleotide-binding</keyword>
<dbReference type="SUPFAM" id="SSF52540">
    <property type="entry name" value="P-loop containing nucleoside triphosphate hydrolases"/>
    <property type="match status" value="1"/>
</dbReference>